<keyword evidence="4" id="KW-1185">Reference proteome</keyword>
<accession>A0A4P9Y499</accession>
<organism evidence="3 4">
    <name type="scientific">Piptocephalis cylindrospora</name>
    <dbReference type="NCBI Taxonomy" id="1907219"/>
    <lineage>
        <taxon>Eukaryota</taxon>
        <taxon>Fungi</taxon>
        <taxon>Fungi incertae sedis</taxon>
        <taxon>Zoopagomycota</taxon>
        <taxon>Zoopagomycotina</taxon>
        <taxon>Zoopagomycetes</taxon>
        <taxon>Zoopagales</taxon>
        <taxon>Piptocephalidaceae</taxon>
        <taxon>Piptocephalis</taxon>
    </lineage>
</organism>
<name>A0A4P9Y499_9FUNG</name>
<feature type="non-terminal residue" evidence="3">
    <location>
        <position position="372"/>
    </location>
</feature>
<evidence type="ECO:0000313" key="3">
    <source>
        <dbReference type="EMBL" id="RKP12961.1"/>
    </source>
</evidence>
<dbReference type="InterPro" id="IPR001849">
    <property type="entry name" value="PH_domain"/>
</dbReference>
<feature type="domain" description="PH" evidence="2">
    <location>
        <begin position="17"/>
        <end position="242"/>
    </location>
</feature>
<dbReference type="Pfam" id="PF00169">
    <property type="entry name" value="PH"/>
    <property type="match status" value="1"/>
</dbReference>
<dbReference type="InterPro" id="IPR011993">
    <property type="entry name" value="PH-like_dom_sf"/>
</dbReference>
<feature type="compositionally biased region" description="Low complexity" evidence="1">
    <location>
        <begin position="135"/>
        <end position="179"/>
    </location>
</feature>
<evidence type="ECO:0000256" key="1">
    <source>
        <dbReference type="SAM" id="MobiDB-lite"/>
    </source>
</evidence>
<dbReference type="Gene3D" id="2.30.29.30">
    <property type="entry name" value="Pleckstrin-homology domain (PH domain)/Phosphotyrosine-binding domain (PTB)"/>
    <property type="match status" value="1"/>
</dbReference>
<reference evidence="4" key="1">
    <citation type="journal article" date="2018" name="Nat. Microbiol.">
        <title>Leveraging single-cell genomics to expand the fungal tree of life.</title>
        <authorList>
            <person name="Ahrendt S.R."/>
            <person name="Quandt C.A."/>
            <person name="Ciobanu D."/>
            <person name="Clum A."/>
            <person name="Salamov A."/>
            <person name="Andreopoulos B."/>
            <person name="Cheng J.F."/>
            <person name="Woyke T."/>
            <person name="Pelin A."/>
            <person name="Henrissat B."/>
            <person name="Reynolds N.K."/>
            <person name="Benny G.L."/>
            <person name="Smith M.E."/>
            <person name="James T.Y."/>
            <person name="Grigoriev I.V."/>
        </authorList>
    </citation>
    <scope>NUCLEOTIDE SEQUENCE [LARGE SCALE GENOMIC DNA]</scope>
</reference>
<evidence type="ECO:0000259" key="2">
    <source>
        <dbReference type="PROSITE" id="PS50003"/>
    </source>
</evidence>
<protein>
    <recommendedName>
        <fullName evidence="2">PH domain-containing protein</fullName>
    </recommendedName>
</protein>
<dbReference type="SMART" id="SM00233">
    <property type="entry name" value="PH"/>
    <property type="match status" value="1"/>
</dbReference>
<feature type="compositionally biased region" description="Low complexity" evidence="1">
    <location>
        <begin position="292"/>
        <end position="339"/>
    </location>
</feature>
<evidence type="ECO:0000313" key="4">
    <source>
        <dbReference type="Proteomes" id="UP000267251"/>
    </source>
</evidence>
<feature type="region of interest" description="Disordered" evidence="1">
    <location>
        <begin position="283"/>
        <end position="372"/>
    </location>
</feature>
<dbReference type="EMBL" id="KZ988150">
    <property type="protein sequence ID" value="RKP12961.1"/>
    <property type="molecule type" value="Genomic_DNA"/>
</dbReference>
<feature type="compositionally biased region" description="Polar residues" evidence="1">
    <location>
        <begin position="346"/>
        <end position="356"/>
    </location>
</feature>
<dbReference type="PROSITE" id="PS50003">
    <property type="entry name" value="PH_DOMAIN"/>
    <property type="match status" value="1"/>
</dbReference>
<dbReference type="Proteomes" id="UP000267251">
    <property type="component" value="Unassembled WGS sequence"/>
</dbReference>
<dbReference type="OrthoDB" id="73680at2759"/>
<feature type="region of interest" description="Disordered" evidence="1">
    <location>
        <begin position="80"/>
        <end position="210"/>
    </location>
</feature>
<proteinExistence type="predicted"/>
<feature type="compositionally biased region" description="Polar residues" evidence="1">
    <location>
        <begin position="192"/>
        <end position="206"/>
    </location>
</feature>
<sequence>MDLHRANVPLGSILRWNVDHAGYLTQPSGKGLRRTWKRRYYVLKGSRLFYFRSDDEEEPVEGMLDLDMYASVEATSQSGKKGKWGVMMRLKGPGGSGGGSTHSSSNPDSPALNACSSQQGGISTGAGGGMSPRMSPASPTPSSGAAPFFARRFTSTDSGLSSSPPSNSPSPLYLTPSSSGAQLGGGGRSPVASPTPSMSEVMTSCPGTPVPIETSSLGKWEAYAEDEEARDRWVALLKSRLVHFDTHILDTVLNQLDYGKYMRKRNPSNPSVPSVASNLTAGMRMGAGRGHSPTLSSSASTSSLTSLASQASRRSTSSSTSSSSSSSSSVSSSTLTGSPSRKEGMQKSSPLTHNTPPSSPPLSGDFPSVKGM</sequence>
<dbReference type="AlphaFoldDB" id="A0A4P9Y499"/>
<gene>
    <name evidence="3" type="ORF">BJ684DRAFT_20525</name>
</gene>
<dbReference type="SUPFAM" id="SSF50729">
    <property type="entry name" value="PH domain-like"/>
    <property type="match status" value="1"/>
</dbReference>